<dbReference type="InterPro" id="IPR001048">
    <property type="entry name" value="Asp/Glu/Uridylate_kinase"/>
</dbReference>
<name>A0ABM9N8C4_9RICK</name>
<organism evidence="13 14">
    <name type="scientific">Candidatus Xenohaliotis californiensis</name>
    <dbReference type="NCBI Taxonomy" id="84677"/>
    <lineage>
        <taxon>Bacteria</taxon>
        <taxon>Pseudomonadati</taxon>
        <taxon>Pseudomonadota</taxon>
        <taxon>Alphaproteobacteria</taxon>
        <taxon>Rickettsiales</taxon>
        <taxon>Anaplasmataceae</taxon>
        <taxon>Candidatus Xenohaliotis</taxon>
    </lineage>
</organism>
<keyword evidence="9 11" id="KW-0665">Pyrimidine biosynthesis</keyword>
<dbReference type="InterPro" id="IPR011817">
    <property type="entry name" value="Uridylate_kinase"/>
</dbReference>
<feature type="region of interest" description="Involved in allosteric activation by GTP" evidence="11">
    <location>
        <begin position="24"/>
        <end position="29"/>
    </location>
</feature>
<accession>A0ABM9N8C4</accession>
<feature type="binding site" evidence="11">
    <location>
        <position position="58"/>
    </location>
    <ligand>
        <name>UMP</name>
        <dbReference type="ChEBI" id="CHEBI:57865"/>
    </ligand>
</feature>
<keyword evidence="7 11" id="KW-0418">Kinase</keyword>
<feature type="binding site" evidence="11">
    <location>
        <position position="59"/>
    </location>
    <ligand>
        <name>ATP</name>
        <dbReference type="ChEBI" id="CHEBI:30616"/>
    </ligand>
</feature>
<dbReference type="Gene3D" id="3.40.1160.10">
    <property type="entry name" value="Acetylglutamate kinase-like"/>
    <property type="match status" value="1"/>
</dbReference>
<feature type="binding site" evidence="11">
    <location>
        <position position="78"/>
    </location>
    <ligand>
        <name>UMP</name>
        <dbReference type="ChEBI" id="CHEBI:57865"/>
    </ligand>
</feature>
<comment type="function">
    <text evidence="11">Catalyzes the reversible phosphorylation of UMP to UDP.</text>
</comment>
<keyword evidence="6 11" id="KW-0547">Nucleotide-binding</keyword>
<evidence type="ECO:0000259" key="12">
    <source>
        <dbReference type="Pfam" id="PF00696"/>
    </source>
</evidence>
<dbReference type="InterPro" id="IPR036393">
    <property type="entry name" value="AceGlu_kinase-like_sf"/>
</dbReference>
<comment type="catalytic activity">
    <reaction evidence="10 11">
        <text>UMP + ATP = UDP + ADP</text>
        <dbReference type="Rhea" id="RHEA:24400"/>
        <dbReference type="ChEBI" id="CHEBI:30616"/>
        <dbReference type="ChEBI" id="CHEBI:57865"/>
        <dbReference type="ChEBI" id="CHEBI:58223"/>
        <dbReference type="ChEBI" id="CHEBI:456216"/>
        <dbReference type="EC" id="2.7.4.22"/>
    </reaction>
</comment>
<feature type="binding site" evidence="11">
    <location>
        <position position="166"/>
    </location>
    <ligand>
        <name>ATP</name>
        <dbReference type="ChEBI" id="CHEBI:30616"/>
    </ligand>
</feature>
<keyword evidence="5 11" id="KW-0808">Transferase</keyword>
<keyword evidence="14" id="KW-1185">Reference proteome</keyword>
<dbReference type="SUPFAM" id="SSF53633">
    <property type="entry name" value="Carbamate kinase-like"/>
    <property type="match status" value="1"/>
</dbReference>
<evidence type="ECO:0000256" key="6">
    <source>
        <dbReference type="ARBA" id="ARBA00022741"/>
    </source>
</evidence>
<feature type="binding site" evidence="11">
    <location>
        <position position="175"/>
    </location>
    <ligand>
        <name>ATP</name>
        <dbReference type="ChEBI" id="CHEBI:30616"/>
    </ligand>
</feature>
<comment type="subcellular location">
    <subcellularLocation>
        <location evidence="1 11">Cytoplasm</location>
    </subcellularLocation>
</comment>
<evidence type="ECO:0000256" key="5">
    <source>
        <dbReference type="ARBA" id="ARBA00022679"/>
    </source>
</evidence>
<evidence type="ECO:0000256" key="10">
    <source>
        <dbReference type="ARBA" id="ARBA00047767"/>
    </source>
</evidence>
<evidence type="ECO:0000313" key="14">
    <source>
        <dbReference type="Proteomes" id="UP001314181"/>
    </source>
</evidence>
<feature type="binding site" evidence="11">
    <location>
        <begin position="16"/>
        <end position="19"/>
    </location>
    <ligand>
        <name>ATP</name>
        <dbReference type="ChEBI" id="CHEBI:30616"/>
    </ligand>
</feature>
<dbReference type="Pfam" id="PF00696">
    <property type="entry name" value="AA_kinase"/>
    <property type="match status" value="1"/>
</dbReference>
<evidence type="ECO:0000256" key="11">
    <source>
        <dbReference type="HAMAP-Rule" id="MF_01220"/>
    </source>
</evidence>
<comment type="similarity">
    <text evidence="3 11">Belongs to the UMP kinase family.</text>
</comment>
<evidence type="ECO:0000256" key="2">
    <source>
        <dbReference type="ARBA" id="ARBA00004791"/>
    </source>
</evidence>
<feature type="binding site" evidence="11">
    <location>
        <position position="172"/>
    </location>
    <ligand>
        <name>ATP</name>
        <dbReference type="ChEBI" id="CHEBI:30616"/>
    </ligand>
</feature>
<keyword evidence="8 11" id="KW-0067">ATP-binding</keyword>
<feature type="domain" description="Aspartate/glutamate/uridylate kinase" evidence="12">
    <location>
        <begin position="11"/>
        <end position="219"/>
    </location>
</feature>
<comment type="subunit">
    <text evidence="11">Homohexamer.</text>
</comment>
<dbReference type="EC" id="2.7.4.22" evidence="11"/>
<evidence type="ECO:0000256" key="8">
    <source>
        <dbReference type="ARBA" id="ARBA00022840"/>
    </source>
</evidence>
<comment type="caution">
    <text evidence="13">The sequence shown here is derived from an EMBL/GenBank/DDBJ whole genome shotgun (WGS) entry which is preliminary data.</text>
</comment>
<keyword evidence="11" id="KW-0021">Allosteric enzyme</keyword>
<dbReference type="PIRSF" id="PIRSF005650">
    <property type="entry name" value="Uridylate_kin"/>
    <property type="match status" value="1"/>
</dbReference>
<evidence type="ECO:0000256" key="9">
    <source>
        <dbReference type="ARBA" id="ARBA00022975"/>
    </source>
</evidence>
<evidence type="ECO:0000313" key="13">
    <source>
        <dbReference type="EMBL" id="CAK8163176.1"/>
    </source>
</evidence>
<dbReference type="PANTHER" id="PTHR42833">
    <property type="entry name" value="URIDYLATE KINASE"/>
    <property type="match status" value="1"/>
</dbReference>
<evidence type="ECO:0000256" key="7">
    <source>
        <dbReference type="ARBA" id="ARBA00022777"/>
    </source>
</evidence>
<keyword evidence="4 11" id="KW-0963">Cytoplasm</keyword>
<dbReference type="HAMAP" id="MF_01220_B">
    <property type="entry name" value="PyrH_B"/>
    <property type="match status" value="1"/>
</dbReference>
<dbReference type="EMBL" id="CAWVOK010000024">
    <property type="protein sequence ID" value="CAK8163176.1"/>
    <property type="molecule type" value="Genomic_DNA"/>
</dbReference>
<dbReference type="RefSeq" id="WP_338364168.1">
    <property type="nucleotide sequence ID" value="NZ_CAWVOK010000024.1"/>
</dbReference>
<evidence type="ECO:0000256" key="1">
    <source>
        <dbReference type="ARBA" id="ARBA00004496"/>
    </source>
</evidence>
<dbReference type="PANTHER" id="PTHR42833:SF4">
    <property type="entry name" value="URIDYLATE KINASE PUMPKIN, CHLOROPLASTIC"/>
    <property type="match status" value="1"/>
</dbReference>
<gene>
    <name evidence="11 13" type="primary">pyrH</name>
    <name evidence="13" type="ORF">CAXC1_310018</name>
</gene>
<feature type="binding site" evidence="11">
    <location>
        <position position="63"/>
    </location>
    <ligand>
        <name>ATP</name>
        <dbReference type="ChEBI" id="CHEBI:30616"/>
    </ligand>
</feature>
<evidence type="ECO:0000256" key="4">
    <source>
        <dbReference type="ARBA" id="ARBA00022490"/>
    </source>
</evidence>
<protein>
    <recommendedName>
        <fullName evidence="11">Uridylate kinase</fullName>
        <shortName evidence="11">UK</shortName>
        <ecNumber evidence="11">2.7.4.22</ecNumber>
    </recommendedName>
    <alternativeName>
        <fullName evidence="11">Uridine monophosphate kinase</fullName>
        <shortName evidence="11">UMP kinase</shortName>
        <shortName evidence="11">UMPK</shortName>
    </alternativeName>
</protein>
<dbReference type="NCBIfam" id="TIGR02075">
    <property type="entry name" value="pyrH_bact"/>
    <property type="match status" value="1"/>
</dbReference>
<feature type="binding site" evidence="11">
    <location>
        <begin position="139"/>
        <end position="146"/>
    </location>
    <ligand>
        <name>UMP</name>
        <dbReference type="ChEBI" id="CHEBI:57865"/>
    </ligand>
</feature>
<comment type="pathway">
    <text evidence="2 11">Pyrimidine metabolism; CTP biosynthesis via de novo pathway; UDP from UMP (UMPK route): step 1/1.</text>
</comment>
<reference evidence="13 14" key="1">
    <citation type="submission" date="2024-01" db="EMBL/GenBank/DDBJ databases">
        <authorList>
            <person name="Kunselman E."/>
        </authorList>
    </citation>
    <scope>NUCLEOTIDE SEQUENCE [LARGE SCALE GENOMIC DNA]</scope>
    <source>
        <strain evidence="13">2 abalone samples</strain>
    </source>
</reference>
<proteinExistence type="inferred from homology"/>
<dbReference type="GO" id="GO:0033862">
    <property type="term" value="F:UMP kinase activity"/>
    <property type="evidence" value="ECO:0007669"/>
    <property type="project" value="UniProtKB-EC"/>
</dbReference>
<comment type="activity regulation">
    <text evidence="11">Allosterically activated by GTP. Inhibited by UTP.</text>
</comment>
<sequence length="239" mass="26094">MDFFTMQEKPNRVLIKVSGEALAGKVGFGLDNDKIARIASDISILYKMDIEICLVIGGGNILRGSELSSVGFVRTTADYMGMIATIINALALQNAIEKSNIVCRVLSSIPITAVCEPYIKRRAVRHMEKKRIVIFAAGTGNPFFSTDTAAVLRAIETDCNILIKATQVDGVYSSDPKKNSNAERFKKVSYDELLSKNLKVMDAAAIALAKDNNIPIMVCKLDEILNVINGNGLYTLIKN</sequence>
<evidence type="ECO:0000256" key="3">
    <source>
        <dbReference type="ARBA" id="ARBA00007614"/>
    </source>
</evidence>
<dbReference type="InterPro" id="IPR015963">
    <property type="entry name" value="Uridylate_kinase_bac"/>
</dbReference>
<feature type="binding site" evidence="11">
    <location>
        <position position="167"/>
    </location>
    <ligand>
        <name>ATP</name>
        <dbReference type="ChEBI" id="CHEBI:30616"/>
    </ligand>
</feature>
<dbReference type="Proteomes" id="UP001314181">
    <property type="component" value="Unassembled WGS sequence"/>
</dbReference>
<dbReference type="CDD" id="cd04254">
    <property type="entry name" value="AAK_UMPK-PyrH-Ec"/>
    <property type="match status" value="1"/>
</dbReference>